<comment type="caution">
    <text evidence="2">The sequence shown here is derived from an EMBL/GenBank/DDBJ whole genome shotgun (WGS) entry which is preliminary data.</text>
</comment>
<evidence type="ECO:0000313" key="2">
    <source>
        <dbReference type="EMBL" id="MEJ5094736.1"/>
    </source>
</evidence>
<organism evidence="2 3">
    <name type="scientific">Sphingomonas molluscorum</name>
    <dbReference type="NCBI Taxonomy" id="418184"/>
    <lineage>
        <taxon>Bacteria</taxon>
        <taxon>Pseudomonadati</taxon>
        <taxon>Pseudomonadota</taxon>
        <taxon>Alphaproteobacteria</taxon>
        <taxon>Sphingomonadales</taxon>
        <taxon>Sphingomonadaceae</taxon>
        <taxon>Sphingomonas</taxon>
    </lineage>
</organism>
<keyword evidence="3" id="KW-1185">Reference proteome</keyword>
<evidence type="ECO:0000256" key="1">
    <source>
        <dbReference type="SAM" id="MobiDB-lite"/>
    </source>
</evidence>
<protein>
    <submittedName>
        <fullName evidence="2">DUF3618 domain-containing protein</fullName>
    </submittedName>
</protein>
<dbReference type="EMBL" id="JBBGZA010000001">
    <property type="protein sequence ID" value="MEJ5094736.1"/>
    <property type="molecule type" value="Genomic_DNA"/>
</dbReference>
<proteinExistence type="predicted"/>
<feature type="compositionally biased region" description="Pro residues" evidence="1">
    <location>
        <begin position="107"/>
        <end position="118"/>
    </location>
</feature>
<sequence length="118" mass="12214">MTEPQGIAAARANAQQAKSRMLGTVDALKARLNPGTVAEDVAGRVKERASAAVEQGVAVVQREPRAVAAGAAGLFALFITPKLIRSLRRRCKQKRARAKVPATVASPEPPAAPPPAGS</sequence>
<name>A0ABU8Q4R4_9SPHN</name>
<dbReference type="InterPro" id="IPR022062">
    <property type="entry name" value="DUF3618"/>
</dbReference>
<dbReference type="Proteomes" id="UP001380365">
    <property type="component" value="Unassembled WGS sequence"/>
</dbReference>
<dbReference type="RefSeq" id="WP_132883542.1">
    <property type="nucleotide sequence ID" value="NZ_JBBGZA010000001.1"/>
</dbReference>
<evidence type="ECO:0000313" key="3">
    <source>
        <dbReference type="Proteomes" id="UP001380365"/>
    </source>
</evidence>
<feature type="region of interest" description="Disordered" evidence="1">
    <location>
        <begin position="95"/>
        <end position="118"/>
    </location>
</feature>
<accession>A0ABU8Q4R4</accession>
<reference evidence="2 3" key="1">
    <citation type="submission" date="2023-12" db="EMBL/GenBank/DDBJ databases">
        <title>Gut-associated functions are favored during microbiome assembly across C. elegans life.</title>
        <authorList>
            <person name="Zimmermann J."/>
        </authorList>
    </citation>
    <scope>NUCLEOTIDE SEQUENCE [LARGE SCALE GENOMIC DNA]</scope>
    <source>
        <strain evidence="2 3">JUb134</strain>
    </source>
</reference>
<gene>
    <name evidence="2" type="ORF">WH159_09315</name>
</gene>
<dbReference type="Pfam" id="PF12277">
    <property type="entry name" value="DUF3618"/>
    <property type="match status" value="1"/>
</dbReference>